<name>A0A9X4AZ95_9CLOT</name>
<sequence length="130" mass="14895">MKREVQKFPVSWLLFSSDFNRHNTIIYIKNHTAYNLENTTIERTGIGGHPIELGTIKAMSSDVNEEMYPSPIMEKSDLILNYVLKGENHSSVIHGNIFLTDIRPIVINIIEENGELIFSATRIKHEDIIN</sequence>
<protein>
    <submittedName>
        <fullName evidence="1">Uncharacterized protein</fullName>
    </submittedName>
</protein>
<comment type="caution">
    <text evidence="1">The sequence shown here is derived from an EMBL/GenBank/DDBJ whole genome shotgun (WGS) entry which is preliminary data.</text>
</comment>
<organism evidence="1 2">
    <name type="scientific">Clostridium tertium</name>
    <dbReference type="NCBI Taxonomy" id="1559"/>
    <lineage>
        <taxon>Bacteria</taxon>
        <taxon>Bacillati</taxon>
        <taxon>Bacillota</taxon>
        <taxon>Clostridia</taxon>
        <taxon>Eubacteriales</taxon>
        <taxon>Clostridiaceae</taxon>
        <taxon>Clostridium</taxon>
    </lineage>
</organism>
<proteinExistence type="predicted"/>
<dbReference type="AlphaFoldDB" id="A0A9X4AZ95"/>
<gene>
    <name evidence="1" type="ORF">NE398_04220</name>
</gene>
<dbReference type="RefSeq" id="WP_111928369.1">
    <property type="nucleotide sequence ID" value="NZ_JAHLZG010000004.1"/>
</dbReference>
<dbReference type="Proteomes" id="UP001141183">
    <property type="component" value="Unassembled WGS sequence"/>
</dbReference>
<dbReference type="EMBL" id="JAMRYU010000003">
    <property type="protein sequence ID" value="MDC4239375.1"/>
    <property type="molecule type" value="Genomic_DNA"/>
</dbReference>
<accession>A0A9X4AZ95</accession>
<reference evidence="1" key="1">
    <citation type="submission" date="2022-05" db="EMBL/GenBank/DDBJ databases">
        <title>Draft genome sequence of Clostridium tertium strain CP3 isolated from Peru.</title>
        <authorList>
            <person name="Hurtado R."/>
            <person name="Lima L."/>
            <person name="Sousa T."/>
            <person name="Jaiswal A.K."/>
            <person name="Tiwari S."/>
            <person name="Maturrano L."/>
            <person name="Brenig B."/>
            <person name="Azevedo V."/>
        </authorList>
    </citation>
    <scope>NUCLEOTIDE SEQUENCE</scope>
    <source>
        <strain evidence="1">CP3</strain>
    </source>
</reference>
<evidence type="ECO:0000313" key="2">
    <source>
        <dbReference type="Proteomes" id="UP001141183"/>
    </source>
</evidence>
<evidence type="ECO:0000313" key="1">
    <source>
        <dbReference type="EMBL" id="MDC4239375.1"/>
    </source>
</evidence>
<keyword evidence="2" id="KW-1185">Reference proteome</keyword>